<feature type="region of interest" description="Disordered" evidence="1">
    <location>
        <begin position="110"/>
        <end position="131"/>
    </location>
</feature>
<gene>
    <name evidence="2" type="ORF">E4K67_27770</name>
</gene>
<dbReference type="Proteomes" id="UP000298460">
    <property type="component" value="Unassembled WGS sequence"/>
</dbReference>
<feature type="compositionally biased region" description="Basic and acidic residues" evidence="1">
    <location>
        <begin position="118"/>
        <end position="131"/>
    </location>
</feature>
<reference evidence="2 3" key="1">
    <citation type="submission" date="2019-03" db="EMBL/GenBank/DDBJ databases">
        <title>Draft Genome Sequence of Desulfosporosinus fructosivorans Strain 63.6F, Isolated from Marine Sediment in the Baltic Sea.</title>
        <authorList>
            <person name="Hausmann B."/>
            <person name="Vandieken V."/>
            <person name="Pjevac P."/>
            <person name="Schreck K."/>
            <person name="Herbold C.W."/>
            <person name="Loy A."/>
        </authorList>
    </citation>
    <scope>NUCLEOTIDE SEQUENCE [LARGE SCALE GENOMIC DNA]</scope>
    <source>
        <strain evidence="2 3">63.6F</strain>
    </source>
</reference>
<comment type="caution">
    <text evidence="2">The sequence shown here is derived from an EMBL/GenBank/DDBJ whole genome shotgun (WGS) entry which is preliminary data.</text>
</comment>
<name>A0A4Z0QYG4_9FIRM</name>
<protein>
    <submittedName>
        <fullName evidence="2">Uncharacterized protein</fullName>
    </submittedName>
</protein>
<proteinExistence type="predicted"/>
<dbReference type="AlphaFoldDB" id="A0A4Z0QYG4"/>
<evidence type="ECO:0000256" key="1">
    <source>
        <dbReference type="SAM" id="MobiDB-lite"/>
    </source>
</evidence>
<accession>A0A4Z0QYG4</accession>
<evidence type="ECO:0000313" key="3">
    <source>
        <dbReference type="Proteomes" id="UP000298460"/>
    </source>
</evidence>
<keyword evidence="3" id="KW-1185">Reference proteome</keyword>
<sequence>MFKKLKNLNKMWYLLLVLILLLGAGGGLAAKYYLRQANIGVQTARSVEQDLLYLDSTSTFKMSPDQAKTILPLIEKMSTSDTNSSPSINDLAKQVYEILTPVQYQTLTDHGKLGTGKAESDGKKGNRRGDSRGFEKVGFNIIGIGDPKADALYDIVIKMLKERSVEIIKNPVS</sequence>
<dbReference type="EMBL" id="SPQQ01000023">
    <property type="protein sequence ID" value="TGE34983.1"/>
    <property type="molecule type" value="Genomic_DNA"/>
</dbReference>
<evidence type="ECO:0000313" key="2">
    <source>
        <dbReference type="EMBL" id="TGE34983.1"/>
    </source>
</evidence>
<dbReference type="OrthoDB" id="1797709at2"/>
<organism evidence="2 3">
    <name type="scientific">Desulfosporosinus fructosivorans</name>
    <dbReference type="NCBI Taxonomy" id="2018669"/>
    <lineage>
        <taxon>Bacteria</taxon>
        <taxon>Bacillati</taxon>
        <taxon>Bacillota</taxon>
        <taxon>Clostridia</taxon>
        <taxon>Eubacteriales</taxon>
        <taxon>Desulfitobacteriaceae</taxon>
        <taxon>Desulfosporosinus</taxon>
    </lineage>
</organism>